<dbReference type="EMBL" id="JAMKFB020000005">
    <property type="protein sequence ID" value="KAL0193909.1"/>
    <property type="molecule type" value="Genomic_DNA"/>
</dbReference>
<proteinExistence type="predicted"/>
<dbReference type="AlphaFoldDB" id="A0ABD0R5U9"/>
<evidence type="ECO:0000313" key="1">
    <source>
        <dbReference type="EMBL" id="KAL0193909.1"/>
    </source>
</evidence>
<feature type="non-terminal residue" evidence="1">
    <location>
        <position position="53"/>
    </location>
</feature>
<sequence>GMATATVIFLQSAIPTLMVIWRTALEAHLYPERKVMAEGLGKMTKCSALGRQY</sequence>
<protein>
    <submittedName>
        <fullName evidence="1">Uncharacterized protein</fullName>
    </submittedName>
</protein>
<feature type="non-terminal residue" evidence="1">
    <location>
        <position position="1"/>
    </location>
</feature>
<name>A0ABD0R5U9_CIRMR</name>
<reference evidence="1 2" key="1">
    <citation type="submission" date="2024-05" db="EMBL/GenBank/DDBJ databases">
        <title>Genome sequencing and assembly of Indian major carp, Cirrhinus mrigala (Hamilton, 1822).</title>
        <authorList>
            <person name="Mohindra V."/>
            <person name="Chowdhury L.M."/>
            <person name="Lal K."/>
            <person name="Jena J.K."/>
        </authorList>
    </citation>
    <scope>NUCLEOTIDE SEQUENCE [LARGE SCALE GENOMIC DNA]</scope>
    <source>
        <strain evidence="1">CM1030</strain>
        <tissue evidence="1">Blood</tissue>
    </source>
</reference>
<evidence type="ECO:0000313" key="2">
    <source>
        <dbReference type="Proteomes" id="UP001529510"/>
    </source>
</evidence>
<comment type="caution">
    <text evidence="1">The sequence shown here is derived from an EMBL/GenBank/DDBJ whole genome shotgun (WGS) entry which is preliminary data.</text>
</comment>
<keyword evidence="2" id="KW-1185">Reference proteome</keyword>
<dbReference type="Proteomes" id="UP001529510">
    <property type="component" value="Unassembled WGS sequence"/>
</dbReference>
<gene>
    <name evidence="1" type="ORF">M9458_012205</name>
</gene>
<organism evidence="1 2">
    <name type="scientific">Cirrhinus mrigala</name>
    <name type="common">Mrigala</name>
    <dbReference type="NCBI Taxonomy" id="683832"/>
    <lineage>
        <taxon>Eukaryota</taxon>
        <taxon>Metazoa</taxon>
        <taxon>Chordata</taxon>
        <taxon>Craniata</taxon>
        <taxon>Vertebrata</taxon>
        <taxon>Euteleostomi</taxon>
        <taxon>Actinopterygii</taxon>
        <taxon>Neopterygii</taxon>
        <taxon>Teleostei</taxon>
        <taxon>Ostariophysi</taxon>
        <taxon>Cypriniformes</taxon>
        <taxon>Cyprinidae</taxon>
        <taxon>Labeoninae</taxon>
        <taxon>Labeonini</taxon>
        <taxon>Cirrhinus</taxon>
    </lineage>
</organism>
<accession>A0ABD0R5U9</accession>